<name>A0ABN9PR27_9DINO</name>
<organism evidence="2 3">
    <name type="scientific">Prorocentrum cordatum</name>
    <dbReference type="NCBI Taxonomy" id="2364126"/>
    <lineage>
        <taxon>Eukaryota</taxon>
        <taxon>Sar</taxon>
        <taxon>Alveolata</taxon>
        <taxon>Dinophyceae</taxon>
        <taxon>Prorocentrales</taxon>
        <taxon>Prorocentraceae</taxon>
        <taxon>Prorocentrum</taxon>
    </lineage>
</organism>
<evidence type="ECO:0000313" key="2">
    <source>
        <dbReference type="EMBL" id="CAK0792872.1"/>
    </source>
</evidence>
<evidence type="ECO:0000256" key="1">
    <source>
        <dbReference type="SAM" id="MobiDB-lite"/>
    </source>
</evidence>
<sequence length="176" mass="18966">MLVIMPRSISIGQDGDAARRRQRSEEAVVERLSPAEVVEDWHGSGGCAELKTFPPEDPAQRPPQEARSHPKLSVGRERVDFWWSVCQNAAASEIVVNLALPWFLCDVQGMAISTAAGSWPGISRSGGHGSLRARVGGQACLFAAPRDPRARARGSGCERILAAHRRGSSSRQRCGG</sequence>
<proteinExistence type="predicted"/>
<gene>
    <name evidence="2" type="ORF">PCOR1329_LOCUS3332</name>
</gene>
<comment type="caution">
    <text evidence="2">The sequence shown here is derived from an EMBL/GenBank/DDBJ whole genome shotgun (WGS) entry which is preliminary data.</text>
</comment>
<reference evidence="2" key="1">
    <citation type="submission" date="2023-10" db="EMBL/GenBank/DDBJ databases">
        <authorList>
            <person name="Chen Y."/>
            <person name="Shah S."/>
            <person name="Dougan E. K."/>
            <person name="Thang M."/>
            <person name="Chan C."/>
        </authorList>
    </citation>
    <scope>NUCLEOTIDE SEQUENCE [LARGE SCALE GENOMIC DNA]</scope>
</reference>
<accession>A0ABN9PR27</accession>
<feature type="region of interest" description="Disordered" evidence="1">
    <location>
        <begin position="42"/>
        <end position="71"/>
    </location>
</feature>
<keyword evidence="3" id="KW-1185">Reference proteome</keyword>
<dbReference type="EMBL" id="CAUYUJ010000856">
    <property type="protein sequence ID" value="CAK0792872.1"/>
    <property type="molecule type" value="Genomic_DNA"/>
</dbReference>
<evidence type="ECO:0000313" key="3">
    <source>
        <dbReference type="Proteomes" id="UP001189429"/>
    </source>
</evidence>
<protein>
    <submittedName>
        <fullName evidence="2">Uncharacterized protein</fullName>
    </submittedName>
</protein>
<dbReference type="Proteomes" id="UP001189429">
    <property type="component" value="Unassembled WGS sequence"/>
</dbReference>